<accession>A0ABW5LLE5</accession>
<gene>
    <name evidence="3" type="ORF">ACFSR1_18450</name>
</gene>
<feature type="domain" description="LTD" evidence="2">
    <location>
        <begin position="329"/>
        <end position="503"/>
    </location>
</feature>
<dbReference type="Proteomes" id="UP001597319">
    <property type="component" value="Unassembled WGS sequence"/>
</dbReference>
<feature type="chain" id="PRO_5045812181" evidence="1">
    <location>
        <begin position="33"/>
        <end position="1368"/>
    </location>
</feature>
<evidence type="ECO:0000313" key="4">
    <source>
        <dbReference type="Proteomes" id="UP001597319"/>
    </source>
</evidence>
<keyword evidence="4" id="KW-1185">Reference proteome</keyword>
<dbReference type="InterPro" id="IPR001322">
    <property type="entry name" value="Lamin_tail_dom"/>
</dbReference>
<sequence>MKKNTQICWGQALRFVLLTLFLLLLIPNSSFGQDTDSDLIADSVDQDDDNDGILDTDEGLNCSGAFINVGSAPGGNQNGVGAINDIYDFDGVDVDLTAVVNQVDGGVLSQLLVEDATSLRVQGQQIDDGVNESVVYTFTFSEIVTDVQFRWSGIDSGDKVTVNATGTNVQSITLGELMAPTTFPTGAYTTTSGGNSHLIVNNNSLSPTITSYTAGSGNTTLNYSDVVIEGQVSSFSIITNKARQDGNVVNNGNVTFLFSNLIYCTFIDSDNDTIPDHLDTDSDDDGCFDTLEGDGAFTATDLTIDNNLANTPGDVDSNGIPTITGSPQGTTGAVVTSTAGIILNEASNGNGGSQEWVELLVVGDSANPTAPVDLTGWIIDDNNGDFELSGGGVGIAQGYLILGSAFNNVTPGSLIVIYNEGEKDASIPADDPTDSNGDGVYILPGNHSSLNGCSTRPTTSDTSYLPCTSVAPSWSRITFRNGGDVIQVRRPDGSFFHGYSYGDVTAPFPSFPSGASSFNAGAGGTGSTFSFQCGDWESSSNIVRSDATGRTPGVVNSTLNQTFIDKVLAGTIDYCDLSNSANCTNCNIADAGLSSIVCDDNGTNSDGSDDTFTFELNPTGTDLGTTYTVSGGASGTGTYGGSTVFGPFPISGGDITITITDDNEPTCQIIDLVVTAPATCSNFVDLDAVDDLGATVVEGIGGQTVANVLSNDDIEGATPTTSTVDLTLVGSDNPGITLNTGTGSVDVAITVPVGEYTLTYQICPTGSTFSCDIAVVSIVVLKDSDGDTVPDTTDLDDDNDGILDSDENGCGVADPRVNFTLLSEDFGVGDGTRVSSVYTNYSYEDGTGSGNGGGNPIDLQDGEYTIFEDIQATAPTFASSVWKTIGDHTTGPTDFTGRMAIYNSNNIAGLEFYRRSVFNVVEGQQLNIAFWALNIDFENSPSTDTRVFPNITCNIEQGGSVVYTFDTGDLLRTVDWQEFIGAFTPTSSDPIEFVLINNAPGGGGNDLAIDDILISQSLCDFDGDGIPNTQDLDSDNDGCSDANEAYNDANADGGDGGQFGTVDPATVNLSNGLVTETGVDYALGSNPRVTALGANICTAPTPVILHQGPACDDTVYNLIWDGFVPNGIDEFDWTPDGALTNTFNDVDGSGVSITHTFSGETGTLSNWPVGFGGPTPSVSSNATGIVGDDVLEYFTTGFGTTGITQTITFSSNIYSVGFDLYNINENGAGSGDSYIVTATDGAGNTIFPTFTNSTTPSYTSNGANGQIDATGSSVANDNDQIGVNFEDLDGISSITIVWQNCSTCNTGAQHGSAIGGFDFCTDIPVTGVTGTVDITDTSIPGDTLTVTVTDNDLNTDSGVAETITVDVV</sequence>
<evidence type="ECO:0000256" key="1">
    <source>
        <dbReference type="SAM" id="SignalP"/>
    </source>
</evidence>
<feature type="signal peptide" evidence="1">
    <location>
        <begin position="1"/>
        <end position="32"/>
    </location>
</feature>
<proteinExistence type="predicted"/>
<dbReference type="RefSeq" id="WP_378294485.1">
    <property type="nucleotide sequence ID" value="NZ_JBHULE010000019.1"/>
</dbReference>
<feature type="non-terminal residue" evidence="3">
    <location>
        <position position="1368"/>
    </location>
</feature>
<organism evidence="3 4">
    <name type="scientific">Aquimarina rubra</name>
    <dbReference type="NCBI Taxonomy" id="1920033"/>
    <lineage>
        <taxon>Bacteria</taxon>
        <taxon>Pseudomonadati</taxon>
        <taxon>Bacteroidota</taxon>
        <taxon>Flavobacteriia</taxon>
        <taxon>Flavobacteriales</taxon>
        <taxon>Flavobacteriaceae</taxon>
        <taxon>Aquimarina</taxon>
    </lineage>
</organism>
<keyword evidence="1" id="KW-0732">Signal</keyword>
<protein>
    <submittedName>
        <fullName evidence="3">Beta strand repeat-containing protein</fullName>
    </submittedName>
</protein>
<dbReference type="EMBL" id="JBHULE010000019">
    <property type="protein sequence ID" value="MFD2564666.1"/>
    <property type="molecule type" value="Genomic_DNA"/>
</dbReference>
<evidence type="ECO:0000313" key="3">
    <source>
        <dbReference type="EMBL" id="MFD2564666.1"/>
    </source>
</evidence>
<comment type="caution">
    <text evidence="3">The sequence shown here is derived from an EMBL/GenBank/DDBJ whole genome shotgun (WGS) entry which is preliminary data.</text>
</comment>
<dbReference type="PROSITE" id="PS51841">
    <property type="entry name" value="LTD"/>
    <property type="match status" value="1"/>
</dbReference>
<name>A0ABW5LLE5_9FLAO</name>
<evidence type="ECO:0000259" key="2">
    <source>
        <dbReference type="PROSITE" id="PS51841"/>
    </source>
</evidence>
<reference evidence="4" key="1">
    <citation type="journal article" date="2019" name="Int. J. Syst. Evol. Microbiol.">
        <title>The Global Catalogue of Microorganisms (GCM) 10K type strain sequencing project: providing services to taxonomists for standard genome sequencing and annotation.</title>
        <authorList>
            <consortium name="The Broad Institute Genomics Platform"/>
            <consortium name="The Broad Institute Genome Sequencing Center for Infectious Disease"/>
            <person name="Wu L."/>
            <person name="Ma J."/>
        </authorList>
    </citation>
    <scope>NUCLEOTIDE SEQUENCE [LARGE SCALE GENOMIC DNA]</scope>
    <source>
        <strain evidence="4">KCTC 52274</strain>
    </source>
</reference>